<dbReference type="Pfam" id="PF01715">
    <property type="entry name" value="IPPT"/>
    <property type="match status" value="1"/>
</dbReference>
<comment type="function">
    <text evidence="2 10 12">Catalyzes the transfer of a dimethylallyl group onto the adenine at position 37 in tRNAs that read codons beginning with uridine, leading to the formation of N6-(dimethylallyl)adenosine (i(6)A).</text>
</comment>
<protein>
    <recommendedName>
        <fullName evidence="10">tRNA dimethylallyltransferase</fullName>
        <ecNumber evidence="10">2.5.1.75</ecNumber>
    </recommendedName>
    <alternativeName>
        <fullName evidence="10">Dimethylallyl diphosphate:tRNA dimethylallyltransferase</fullName>
        <shortName evidence="10">DMAPP:tRNA dimethylallyltransferase</shortName>
        <shortName evidence="10">DMATase</shortName>
    </alternativeName>
    <alternativeName>
        <fullName evidence="10">Isopentenyl-diphosphate:tRNA isopentenyltransferase</fullName>
        <shortName evidence="10">IPP transferase</shortName>
        <shortName evidence="10">IPPT</shortName>
        <shortName evidence="10">IPTase</shortName>
    </alternativeName>
</protein>
<keyword evidence="8 10" id="KW-0460">Magnesium</keyword>
<keyword evidence="15" id="KW-1185">Reference proteome</keyword>
<organism evidence="14 15">
    <name type="scientific">Caenispirillum bisanense</name>
    <dbReference type="NCBI Taxonomy" id="414052"/>
    <lineage>
        <taxon>Bacteria</taxon>
        <taxon>Pseudomonadati</taxon>
        <taxon>Pseudomonadota</taxon>
        <taxon>Alphaproteobacteria</taxon>
        <taxon>Rhodospirillales</taxon>
        <taxon>Novispirillaceae</taxon>
        <taxon>Caenispirillum</taxon>
    </lineage>
</organism>
<dbReference type="EC" id="2.5.1.75" evidence="10"/>
<evidence type="ECO:0000256" key="10">
    <source>
        <dbReference type="HAMAP-Rule" id="MF_00185"/>
    </source>
</evidence>
<comment type="subunit">
    <text evidence="10">Monomer.</text>
</comment>
<keyword evidence="4 10" id="KW-0808">Transferase</keyword>
<dbReference type="InterPro" id="IPR027417">
    <property type="entry name" value="P-loop_NTPase"/>
</dbReference>
<evidence type="ECO:0000256" key="8">
    <source>
        <dbReference type="ARBA" id="ARBA00022842"/>
    </source>
</evidence>
<evidence type="ECO:0000256" key="12">
    <source>
        <dbReference type="RuleBase" id="RU003784"/>
    </source>
</evidence>
<dbReference type="InterPro" id="IPR039657">
    <property type="entry name" value="Dimethylallyltransferase"/>
</dbReference>
<feature type="binding site" evidence="10">
    <location>
        <begin position="21"/>
        <end position="26"/>
    </location>
    <ligand>
        <name>substrate</name>
    </ligand>
</feature>
<comment type="similarity">
    <text evidence="3 10 13">Belongs to the IPP transferase family.</text>
</comment>
<dbReference type="CDD" id="cd02019">
    <property type="entry name" value="NK"/>
    <property type="match status" value="1"/>
</dbReference>
<evidence type="ECO:0000256" key="9">
    <source>
        <dbReference type="ARBA" id="ARBA00049563"/>
    </source>
</evidence>
<dbReference type="SUPFAM" id="SSF52540">
    <property type="entry name" value="P-loop containing nucleoside triphosphate hydrolases"/>
    <property type="match status" value="2"/>
</dbReference>
<dbReference type="GO" id="GO:0005524">
    <property type="term" value="F:ATP binding"/>
    <property type="evidence" value="ECO:0007669"/>
    <property type="project" value="UniProtKB-UniRule"/>
</dbReference>
<comment type="cofactor">
    <cofactor evidence="1 10">
        <name>Mg(2+)</name>
        <dbReference type="ChEBI" id="CHEBI:18420"/>
    </cofactor>
</comment>
<feature type="region of interest" description="Interaction with substrate tRNA" evidence="10">
    <location>
        <begin position="44"/>
        <end position="47"/>
    </location>
</feature>
<evidence type="ECO:0000313" key="14">
    <source>
        <dbReference type="EMBL" id="SOD96195.1"/>
    </source>
</evidence>
<dbReference type="HAMAP" id="MF_00185">
    <property type="entry name" value="IPP_trans"/>
    <property type="match status" value="1"/>
</dbReference>
<evidence type="ECO:0000256" key="11">
    <source>
        <dbReference type="RuleBase" id="RU003783"/>
    </source>
</evidence>
<evidence type="ECO:0000256" key="6">
    <source>
        <dbReference type="ARBA" id="ARBA00022741"/>
    </source>
</evidence>
<dbReference type="NCBIfam" id="TIGR00174">
    <property type="entry name" value="miaA"/>
    <property type="match status" value="1"/>
</dbReference>
<dbReference type="Gene3D" id="3.40.50.300">
    <property type="entry name" value="P-loop containing nucleotide triphosphate hydrolases"/>
    <property type="match status" value="1"/>
</dbReference>
<evidence type="ECO:0000256" key="13">
    <source>
        <dbReference type="RuleBase" id="RU003785"/>
    </source>
</evidence>
<dbReference type="InterPro" id="IPR018022">
    <property type="entry name" value="IPT"/>
</dbReference>
<sequence length="322" mass="34941">MMSPENPDSPLPPLVVVAGPTASGKSALALALAEEFAGTIVNADSMQVYRELRVLTARPSAEEEARAPHRLYGVLPGTVACSPVMWRDLAVPEIAAAWEAGRLPIVCGGTGLYIKALLEGFAPVPEVPDAVRAEARADLARLGHAAFHARLAQEDPETAARLAPADTTRILRAWEVLRASGRSIGWWQAQPPVPAPIRFRPFVVHIEPPRPVLYARCDARLRAMVTDGPALAEVAALLDLGLPPDQPVMKALGVPELAAHLRGETDLESALTRAQQLTRNYAKRQGTWFRGQLRADLKQDTQFSESVAAKTFQIIRRFLLTT</sequence>
<dbReference type="Gene3D" id="1.10.20.140">
    <property type="match status" value="1"/>
</dbReference>
<feature type="binding site" evidence="10">
    <location>
        <begin position="19"/>
        <end position="26"/>
    </location>
    <ligand>
        <name>ATP</name>
        <dbReference type="ChEBI" id="CHEBI:30616"/>
    </ligand>
</feature>
<dbReference type="RefSeq" id="WP_097279578.1">
    <property type="nucleotide sequence ID" value="NZ_OCNJ01000005.1"/>
</dbReference>
<dbReference type="PANTHER" id="PTHR11088">
    <property type="entry name" value="TRNA DIMETHYLALLYLTRANSFERASE"/>
    <property type="match status" value="1"/>
</dbReference>
<dbReference type="GO" id="GO:0006400">
    <property type="term" value="P:tRNA modification"/>
    <property type="evidence" value="ECO:0007669"/>
    <property type="project" value="TreeGrafter"/>
</dbReference>
<dbReference type="OrthoDB" id="9776390at2"/>
<comment type="catalytic activity">
    <reaction evidence="9 10 11">
        <text>adenosine(37) in tRNA + dimethylallyl diphosphate = N(6)-dimethylallyladenosine(37) in tRNA + diphosphate</text>
        <dbReference type="Rhea" id="RHEA:26482"/>
        <dbReference type="Rhea" id="RHEA-COMP:10162"/>
        <dbReference type="Rhea" id="RHEA-COMP:10375"/>
        <dbReference type="ChEBI" id="CHEBI:33019"/>
        <dbReference type="ChEBI" id="CHEBI:57623"/>
        <dbReference type="ChEBI" id="CHEBI:74411"/>
        <dbReference type="ChEBI" id="CHEBI:74415"/>
        <dbReference type="EC" id="2.5.1.75"/>
    </reaction>
</comment>
<dbReference type="AlphaFoldDB" id="A0A286GKX9"/>
<accession>A0A286GKX9</accession>
<proteinExistence type="inferred from homology"/>
<reference evidence="14 15" key="1">
    <citation type="submission" date="2017-09" db="EMBL/GenBank/DDBJ databases">
        <authorList>
            <person name="Ehlers B."/>
            <person name="Leendertz F.H."/>
        </authorList>
    </citation>
    <scope>NUCLEOTIDE SEQUENCE [LARGE SCALE GENOMIC DNA]</scope>
    <source>
        <strain evidence="14 15">USBA 140</strain>
    </source>
</reference>
<evidence type="ECO:0000256" key="5">
    <source>
        <dbReference type="ARBA" id="ARBA00022694"/>
    </source>
</evidence>
<dbReference type="PANTHER" id="PTHR11088:SF60">
    <property type="entry name" value="TRNA DIMETHYLALLYLTRANSFERASE"/>
    <property type="match status" value="1"/>
</dbReference>
<gene>
    <name evidence="10" type="primary">miaA</name>
    <name evidence="14" type="ORF">SAMN05421508_105202</name>
</gene>
<name>A0A286GKX9_9PROT</name>
<evidence type="ECO:0000256" key="2">
    <source>
        <dbReference type="ARBA" id="ARBA00003213"/>
    </source>
</evidence>
<evidence type="ECO:0000256" key="1">
    <source>
        <dbReference type="ARBA" id="ARBA00001946"/>
    </source>
</evidence>
<keyword evidence="7 10" id="KW-0067">ATP-binding</keyword>
<dbReference type="EMBL" id="OCNJ01000005">
    <property type="protein sequence ID" value="SOD96195.1"/>
    <property type="molecule type" value="Genomic_DNA"/>
</dbReference>
<keyword evidence="5 10" id="KW-0819">tRNA processing</keyword>
<evidence type="ECO:0000313" key="15">
    <source>
        <dbReference type="Proteomes" id="UP000219621"/>
    </source>
</evidence>
<evidence type="ECO:0000256" key="3">
    <source>
        <dbReference type="ARBA" id="ARBA00005842"/>
    </source>
</evidence>
<evidence type="ECO:0000256" key="7">
    <source>
        <dbReference type="ARBA" id="ARBA00022840"/>
    </source>
</evidence>
<keyword evidence="6 10" id="KW-0547">Nucleotide-binding</keyword>
<dbReference type="Proteomes" id="UP000219621">
    <property type="component" value="Unassembled WGS sequence"/>
</dbReference>
<dbReference type="GO" id="GO:0052381">
    <property type="term" value="F:tRNA dimethylallyltransferase activity"/>
    <property type="evidence" value="ECO:0007669"/>
    <property type="project" value="UniProtKB-UniRule"/>
</dbReference>
<feature type="site" description="Interaction with substrate tRNA" evidence="10">
    <location>
        <position position="132"/>
    </location>
</feature>
<evidence type="ECO:0000256" key="4">
    <source>
        <dbReference type="ARBA" id="ARBA00022679"/>
    </source>
</evidence>
<comment type="caution">
    <text evidence="10">Lacks conserved residue(s) required for the propagation of feature annotation.</text>
</comment>
<feature type="site" description="Interaction with substrate tRNA" evidence="10">
    <location>
        <position position="110"/>
    </location>
</feature>